<keyword evidence="4" id="KW-1185">Reference proteome</keyword>
<gene>
    <name evidence="3" type="ORF">EYE42_14350</name>
</gene>
<protein>
    <recommendedName>
        <fullName evidence="2">MobA-like NTP transferase domain-containing protein</fullName>
    </recommendedName>
</protein>
<evidence type="ECO:0000259" key="2">
    <source>
        <dbReference type="Pfam" id="PF12804"/>
    </source>
</evidence>
<reference evidence="3 4" key="1">
    <citation type="submission" date="2019-02" db="EMBL/GenBank/DDBJ databases">
        <title>Paracoccus subflavus sp. nov., isolated from marine sediment of the Pacific Ocean.</title>
        <authorList>
            <person name="Zhang G."/>
        </authorList>
    </citation>
    <scope>NUCLEOTIDE SEQUENCE [LARGE SCALE GENOMIC DNA]</scope>
    <source>
        <strain evidence="3 4">GY0581</strain>
    </source>
</reference>
<organism evidence="3 4">
    <name type="scientific">Paracoccus subflavus</name>
    <dbReference type="NCBI Taxonomy" id="2528244"/>
    <lineage>
        <taxon>Bacteria</taxon>
        <taxon>Pseudomonadati</taxon>
        <taxon>Pseudomonadota</taxon>
        <taxon>Alphaproteobacteria</taxon>
        <taxon>Rhodobacterales</taxon>
        <taxon>Paracoccaceae</taxon>
        <taxon>Paracoccus</taxon>
    </lineage>
</organism>
<evidence type="ECO:0000313" key="3">
    <source>
        <dbReference type="EMBL" id="TBN37511.1"/>
    </source>
</evidence>
<comment type="caution">
    <text evidence="3">The sequence shown here is derived from an EMBL/GenBank/DDBJ whole genome shotgun (WGS) entry which is preliminary data.</text>
</comment>
<name>A0A4Q9FWH2_9RHOB</name>
<evidence type="ECO:0000256" key="1">
    <source>
        <dbReference type="ARBA" id="ARBA00022842"/>
    </source>
</evidence>
<dbReference type="PANTHER" id="PTHR43777:SF1">
    <property type="entry name" value="MOLYBDENUM COFACTOR CYTIDYLYLTRANSFERASE"/>
    <property type="match status" value="1"/>
</dbReference>
<proteinExistence type="predicted"/>
<accession>A0A4Q9FWH2</accession>
<evidence type="ECO:0000313" key="4">
    <source>
        <dbReference type="Proteomes" id="UP000293520"/>
    </source>
</evidence>
<feature type="domain" description="MobA-like NTP transferase" evidence="2">
    <location>
        <begin position="5"/>
        <end position="158"/>
    </location>
</feature>
<dbReference type="SUPFAM" id="SSF53448">
    <property type="entry name" value="Nucleotide-diphospho-sugar transferases"/>
    <property type="match status" value="1"/>
</dbReference>
<dbReference type="PANTHER" id="PTHR43777">
    <property type="entry name" value="MOLYBDENUM COFACTOR CYTIDYLYLTRANSFERASE"/>
    <property type="match status" value="1"/>
</dbReference>
<dbReference type="Gene3D" id="3.90.550.10">
    <property type="entry name" value="Spore Coat Polysaccharide Biosynthesis Protein SpsA, Chain A"/>
    <property type="match status" value="1"/>
</dbReference>
<dbReference type="InterPro" id="IPR025877">
    <property type="entry name" value="MobA-like_NTP_Trfase"/>
</dbReference>
<dbReference type="Pfam" id="PF12804">
    <property type="entry name" value="NTP_transf_3"/>
    <property type="match status" value="1"/>
</dbReference>
<sequence>MRRAGALLAAGSSTRFGPDDKLLAPWRDRPLVTWAADALRAAGCDGLLAVVSSPAVAAMLPADFGVHVLPPGGTMSASFKHAVRWAQAGGADGLLLCLGDMPNVSPALLRRLLALPGSGACVQGHRRLPPVRIAAGDFARVLSAPEGDHGARALVAALPDDRLIPVSPMTAHDIDRPADLDDGV</sequence>
<dbReference type="RefSeq" id="WP_130992011.1">
    <property type="nucleotide sequence ID" value="NZ_SISK01000013.1"/>
</dbReference>
<dbReference type="EMBL" id="SISK01000013">
    <property type="protein sequence ID" value="TBN37511.1"/>
    <property type="molecule type" value="Genomic_DNA"/>
</dbReference>
<dbReference type="GO" id="GO:0016779">
    <property type="term" value="F:nucleotidyltransferase activity"/>
    <property type="evidence" value="ECO:0007669"/>
    <property type="project" value="UniProtKB-ARBA"/>
</dbReference>
<dbReference type="AlphaFoldDB" id="A0A4Q9FWH2"/>
<dbReference type="InterPro" id="IPR029044">
    <property type="entry name" value="Nucleotide-diphossugar_trans"/>
</dbReference>
<keyword evidence="1" id="KW-0460">Magnesium</keyword>
<dbReference type="Proteomes" id="UP000293520">
    <property type="component" value="Unassembled WGS sequence"/>
</dbReference>
<dbReference type="OrthoDB" id="9779263at2"/>